<keyword evidence="1" id="KW-0472">Membrane</keyword>
<feature type="chain" id="PRO_5041899020" evidence="2">
    <location>
        <begin position="19"/>
        <end position="95"/>
    </location>
</feature>
<evidence type="ECO:0000256" key="2">
    <source>
        <dbReference type="SAM" id="SignalP"/>
    </source>
</evidence>
<feature type="transmembrane region" description="Helical" evidence="1">
    <location>
        <begin position="37"/>
        <end position="57"/>
    </location>
</feature>
<dbReference type="EMBL" id="JAKKPZ010000004">
    <property type="protein sequence ID" value="KAI1722150.1"/>
    <property type="molecule type" value="Genomic_DNA"/>
</dbReference>
<dbReference type="Proteomes" id="UP001201812">
    <property type="component" value="Unassembled WGS sequence"/>
</dbReference>
<dbReference type="AlphaFoldDB" id="A0AAD4R4I8"/>
<proteinExistence type="predicted"/>
<reference evidence="3" key="1">
    <citation type="submission" date="2022-01" db="EMBL/GenBank/DDBJ databases">
        <title>Genome Sequence Resource for Two Populations of Ditylenchus destructor, the Migratory Endoparasitic Phytonematode.</title>
        <authorList>
            <person name="Zhang H."/>
            <person name="Lin R."/>
            <person name="Xie B."/>
        </authorList>
    </citation>
    <scope>NUCLEOTIDE SEQUENCE</scope>
    <source>
        <strain evidence="3">BazhouSP</strain>
    </source>
</reference>
<protein>
    <submittedName>
        <fullName evidence="3">Uncharacterized protein</fullName>
    </submittedName>
</protein>
<name>A0AAD4R4I8_9BILA</name>
<feature type="signal peptide" evidence="2">
    <location>
        <begin position="1"/>
        <end position="18"/>
    </location>
</feature>
<keyword evidence="4" id="KW-1185">Reference proteome</keyword>
<keyword evidence="1" id="KW-0812">Transmembrane</keyword>
<evidence type="ECO:0000256" key="1">
    <source>
        <dbReference type="SAM" id="Phobius"/>
    </source>
</evidence>
<sequence>MALSVCLVLPFVFRPACSLSAATLVAVLTNSPSITAHFWVGFGGGSLLIAAGPFTTAKGKSPQNNGWVSWMGESSDAIRAGFGRITDYYSGWGEK</sequence>
<evidence type="ECO:0000313" key="3">
    <source>
        <dbReference type="EMBL" id="KAI1722150.1"/>
    </source>
</evidence>
<evidence type="ECO:0000313" key="4">
    <source>
        <dbReference type="Proteomes" id="UP001201812"/>
    </source>
</evidence>
<keyword evidence="2" id="KW-0732">Signal</keyword>
<gene>
    <name evidence="3" type="ORF">DdX_04456</name>
</gene>
<accession>A0AAD4R4I8</accession>
<comment type="caution">
    <text evidence="3">The sequence shown here is derived from an EMBL/GenBank/DDBJ whole genome shotgun (WGS) entry which is preliminary data.</text>
</comment>
<keyword evidence="1" id="KW-1133">Transmembrane helix</keyword>
<organism evidence="3 4">
    <name type="scientific">Ditylenchus destructor</name>
    <dbReference type="NCBI Taxonomy" id="166010"/>
    <lineage>
        <taxon>Eukaryota</taxon>
        <taxon>Metazoa</taxon>
        <taxon>Ecdysozoa</taxon>
        <taxon>Nematoda</taxon>
        <taxon>Chromadorea</taxon>
        <taxon>Rhabditida</taxon>
        <taxon>Tylenchina</taxon>
        <taxon>Tylenchomorpha</taxon>
        <taxon>Sphaerularioidea</taxon>
        <taxon>Anguinidae</taxon>
        <taxon>Anguininae</taxon>
        <taxon>Ditylenchus</taxon>
    </lineage>
</organism>